<organism evidence="2 3">
    <name type="scientific">Caldanaerobius fijiensis DSM 17918</name>
    <dbReference type="NCBI Taxonomy" id="1121256"/>
    <lineage>
        <taxon>Bacteria</taxon>
        <taxon>Bacillati</taxon>
        <taxon>Bacillota</taxon>
        <taxon>Clostridia</taxon>
        <taxon>Thermoanaerobacterales</taxon>
        <taxon>Thermoanaerobacteraceae</taxon>
        <taxon>Caldanaerobius</taxon>
    </lineage>
</organism>
<dbReference type="GO" id="GO:0004853">
    <property type="term" value="F:uroporphyrinogen decarboxylase activity"/>
    <property type="evidence" value="ECO:0007669"/>
    <property type="project" value="InterPro"/>
</dbReference>
<feature type="domain" description="Uroporphyrinogen decarboxylase (URO-D)" evidence="1">
    <location>
        <begin position="229"/>
        <end position="385"/>
    </location>
</feature>
<proteinExistence type="predicted"/>
<dbReference type="PANTHER" id="PTHR47099">
    <property type="entry name" value="METHYLCOBAMIDE:COM METHYLTRANSFERASE MTBA"/>
    <property type="match status" value="1"/>
</dbReference>
<evidence type="ECO:0000313" key="3">
    <source>
        <dbReference type="Proteomes" id="UP000184088"/>
    </source>
</evidence>
<sequence length="392" mass="45065">MIFKESGLRDVNSKERVKAALQLKIPDRVPYGEFAIDYDTVERILGHETYLRAKAKSQIAFWEGRRDEVVQSWKEDFVELYKKLDCVDIVNIGCMASGLVPPRNYKPDPPKRIDENTWIDSRGRVYKFSEITQDITVVEDPAKWTEEISIEDYPEDAVFERPDESIFEVVDYVIEKLGDEKYILGTSGEEVGMVLLGGMDRGLMEYMLHPEVVKAASKYFVKRANFNDEYYIREGTDGVLWGQDFSYKNGPMISPEMYREFVLPVHKERVAHVKSYGLNVLKHACGNNWLILDMFVEAGFDCYQSIQPTAGMDIKEVKEKYGDKICLWGGVAVEHLVSGTREDVINDVRYAIKYAAVNGGFIMGSSHSIAVGCKYDNYMTMLDEFERLRYCY</sequence>
<gene>
    <name evidence="2" type="ORF">SAMN02746089_02180</name>
</gene>
<evidence type="ECO:0000313" key="2">
    <source>
        <dbReference type="EMBL" id="SHF57477.1"/>
    </source>
</evidence>
<dbReference type="GO" id="GO:0006779">
    <property type="term" value="P:porphyrin-containing compound biosynthetic process"/>
    <property type="evidence" value="ECO:0007669"/>
    <property type="project" value="InterPro"/>
</dbReference>
<keyword evidence="3" id="KW-1185">Reference proteome</keyword>
<dbReference type="STRING" id="1121256.SAMN02746089_02180"/>
<evidence type="ECO:0000259" key="1">
    <source>
        <dbReference type="Pfam" id="PF01208"/>
    </source>
</evidence>
<protein>
    <submittedName>
        <fullName evidence="2">Uroporphyrinogen-III decarboxylase</fullName>
    </submittedName>
</protein>
<name>A0A1M5CS59_9THEO</name>
<dbReference type="EMBL" id="FQVH01000030">
    <property type="protein sequence ID" value="SHF57477.1"/>
    <property type="molecule type" value="Genomic_DNA"/>
</dbReference>
<dbReference type="InterPro" id="IPR000257">
    <property type="entry name" value="Uroporphyrinogen_deCOase"/>
</dbReference>
<dbReference type="SUPFAM" id="SSF51726">
    <property type="entry name" value="UROD/MetE-like"/>
    <property type="match status" value="1"/>
</dbReference>
<dbReference type="Proteomes" id="UP000184088">
    <property type="component" value="Unassembled WGS sequence"/>
</dbReference>
<dbReference type="PANTHER" id="PTHR47099:SF1">
    <property type="entry name" value="METHYLCOBAMIDE:COM METHYLTRANSFERASE MTBA"/>
    <property type="match status" value="1"/>
</dbReference>
<dbReference type="InterPro" id="IPR052024">
    <property type="entry name" value="Methanogen_methyltrans"/>
</dbReference>
<dbReference type="Gene3D" id="3.20.20.210">
    <property type="match status" value="1"/>
</dbReference>
<dbReference type="Pfam" id="PF01208">
    <property type="entry name" value="URO-D"/>
    <property type="match status" value="1"/>
</dbReference>
<reference evidence="2 3" key="1">
    <citation type="submission" date="2016-11" db="EMBL/GenBank/DDBJ databases">
        <authorList>
            <person name="Jaros S."/>
            <person name="Januszkiewicz K."/>
            <person name="Wedrychowicz H."/>
        </authorList>
    </citation>
    <scope>NUCLEOTIDE SEQUENCE [LARGE SCALE GENOMIC DNA]</scope>
    <source>
        <strain evidence="2 3">DSM 17918</strain>
    </source>
</reference>
<dbReference type="AlphaFoldDB" id="A0A1M5CS59"/>
<dbReference type="InterPro" id="IPR038071">
    <property type="entry name" value="UROD/MetE-like_sf"/>
</dbReference>
<accession>A0A1M5CS59</accession>